<feature type="transmembrane region" description="Helical" evidence="7">
    <location>
        <begin position="195"/>
        <end position="212"/>
    </location>
</feature>
<evidence type="ECO:0000313" key="10">
    <source>
        <dbReference type="Proteomes" id="UP000484255"/>
    </source>
</evidence>
<evidence type="ECO:0000256" key="3">
    <source>
        <dbReference type="ARBA" id="ARBA00022723"/>
    </source>
</evidence>
<evidence type="ECO:0000256" key="2">
    <source>
        <dbReference type="ARBA" id="ARBA00022485"/>
    </source>
</evidence>
<sequence length="501" mass="54985">MTLPLKKLNPFGSGNLLELEPAQTIHARHVDGRHARWRLALLWLTQLVFYGVPWLHVGGHQAVLFDLEARRFHLFGAVLVPQDLIWLTLLLVASALLLFFATALMGRVWCGFACPQTVYTALFTWIERRCEGDRLARQRLDAAPWTLNKLRRRGAKHLLWVAVSLWTGLSLVGWFTPMRELAPAALTAATGPWESFWILFYGLATWGNAGFLREKVCLHMCPYARFQGALMDEHSLHVGYDPRRGEPRGHHARDKRPAGQGDCVDCTLCVQVCPTGIDIRQGLQSACINCGLCIDACDTVMDKLQAPRGLIRFTSLHELAQPAPAGAATGTGQGWTAPAPLPRRLAAALRRPRVALYGGLLLACATALAVGLWQRPTLRLDVQRDRSVMAREVVDAQGQVQVENLYRVRVVNASAAARTVRLVAVSEDPTLQPQLSPDQALSLAGAEERQVTLRLSLPATPGPAAATGPLPLRLHAVDASTDATARNVPLAEAATTFWQAR</sequence>
<evidence type="ECO:0000313" key="9">
    <source>
        <dbReference type="EMBL" id="NDY93598.1"/>
    </source>
</evidence>
<dbReference type="InterPro" id="IPR017896">
    <property type="entry name" value="4Fe4S_Fe-S-bd"/>
</dbReference>
<dbReference type="InterPro" id="IPR032879">
    <property type="entry name" value="FixG_C"/>
</dbReference>
<dbReference type="AlphaFoldDB" id="A0A7C9TM27"/>
<evidence type="ECO:0000256" key="5">
    <source>
        <dbReference type="ARBA" id="ARBA00023004"/>
    </source>
</evidence>
<dbReference type="PROSITE" id="PS00198">
    <property type="entry name" value="4FE4S_FER_1"/>
    <property type="match status" value="1"/>
</dbReference>
<feature type="transmembrane region" description="Helical" evidence="7">
    <location>
        <begin position="84"/>
        <end position="105"/>
    </location>
</feature>
<dbReference type="EMBL" id="JAAGOH010000040">
    <property type="protein sequence ID" value="NDY93598.1"/>
    <property type="molecule type" value="Genomic_DNA"/>
</dbReference>
<keyword evidence="7" id="KW-0472">Membrane</keyword>
<keyword evidence="1" id="KW-0813">Transport</keyword>
<dbReference type="Gene3D" id="2.60.40.10">
    <property type="entry name" value="Immunoglobulins"/>
    <property type="match status" value="1"/>
</dbReference>
<reference evidence="9 10" key="1">
    <citation type="submission" date="2020-02" db="EMBL/GenBank/DDBJ databases">
        <title>Ideonella bacterium strain TBM-1.</title>
        <authorList>
            <person name="Chen W.-M."/>
        </authorList>
    </citation>
    <scope>NUCLEOTIDE SEQUENCE [LARGE SCALE GENOMIC DNA]</scope>
    <source>
        <strain evidence="9 10">TBM-1</strain>
    </source>
</reference>
<dbReference type="InterPro" id="IPR051684">
    <property type="entry name" value="Electron_Trans/Redox"/>
</dbReference>
<dbReference type="GO" id="GO:0051539">
    <property type="term" value="F:4 iron, 4 sulfur cluster binding"/>
    <property type="evidence" value="ECO:0007669"/>
    <property type="project" value="UniProtKB-KW"/>
</dbReference>
<dbReference type="GO" id="GO:0046872">
    <property type="term" value="F:metal ion binding"/>
    <property type="evidence" value="ECO:0007669"/>
    <property type="project" value="UniProtKB-KW"/>
</dbReference>
<accession>A0A7C9TM27</accession>
<protein>
    <submittedName>
        <fullName evidence="9">Cytochrome c oxidase accessory protein CcoG</fullName>
    </submittedName>
</protein>
<keyword evidence="7" id="KW-1133">Transmembrane helix</keyword>
<dbReference type="Pfam" id="PF11614">
    <property type="entry name" value="FixG_C"/>
    <property type="match status" value="1"/>
</dbReference>
<feature type="transmembrane region" description="Helical" evidence="7">
    <location>
        <begin position="37"/>
        <end position="57"/>
    </location>
</feature>
<dbReference type="GO" id="GO:0005886">
    <property type="term" value="C:plasma membrane"/>
    <property type="evidence" value="ECO:0007669"/>
    <property type="project" value="TreeGrafter"/>
</dbReference>
<dbReference type="InterPro" id="IPR017900">
    <property type="entry name" value="4Fe4S_Fe_S_CS"/>
</dbReference>
<dbReference type="PANTHER" id="PTHR30176">
    <property type="entry name" value="FERREDOXIN-TYPE PROTEIN NAPH"/>
    <property type="match status" value="1"/>
</dbReference>
<dbReference type="RefSeq" id="WP_163459627.1">
    <property type="nucleotide sequence ID" value="NZ_JAAGOH010000040.1"/>
</dbReference>
<evidence type="ECO:0000256" key="4">
    <source>
        <dbReference type="ARBA" id="ARBA00022982"/>
    </source>
</evidence>
<dbReference type="Pfam" id="PF13746">
    <property type="entry name" value="Fer4_18"/>
    <property type="match status" value="1"/>
</dbReference>
<dbReference type="InterPro" id="IPR014116">
    <property type="entry name" value="Cyt_c_oxidase_cbb3_FixG"/>
</dbReference>
<keyword evidence="5" id="KW-0408">Iron</keyword>
<dbReference type="SUPFAM" id="SSF54862">
    <property type="entry name" value="4Fe-4S ferredoxins"/>
    <property type="match status" value="1"/>
</dbReference>
<keyword evidence="4" id="KW-0249">Electron transport</keyword>
<keyword evidence="10" id="KW-1185">Reference proteome</keyword>
<organism evidence="9 10">
    <name type="scientific">Ideonella livida</name>
    <dbReference type="NCBI Taxonomy" id="2707176"/>
    <lineage>
        <taxon>Bacteria</taxon>
        <taxon>Pseudomonadati</taxon>
        <taxon>Pseudomonadota</taxon>
        <taxon>Betaproteobacteria</taxon>
        <taxon>Burkholderiales</taxon>
        <taxon>Sphaerotilaceae</taxon>
        <taxon>Ideonella</taxon>
    </lineage>
</organism>
<evidence type="ECO:0000256" key="7">
    <source>
        <dbReference type="SAM" id="Phobius"/>
    </source>
</evidence>
<dbReference type="InterPro" id="IPR013783">
    <property type="entry name" value="Ig-like_fold"/>
</dbReference>
<feature type="transmembrane region" description="Helical" evidence="7">
    <location>
        <begin position="354"/>
        <end position="373"/>
    </location>
</feature>
<comment type="caution">
    <text evidence="9">The sequence shown here is derived from an EMBL/GenBank/DDBJ whole genome shotgun (WGS) entry which is preliminary data.</text>
</comment>
<feature type="domain" description="4Fe-4S ferredoxin-type" evidence="8">
    <location>
        <begin position="255"/>
        <end position="282"/>
    </location>
</feature>
<dbReference type="Proteomes" id="UP000484255">
    <property type="component" value="Unassembled WGS sequence"/>
</dbReference>
<evidence type="ECO:0000256" key="6">
    <source>
        <dbReference type="ARBA" id="ARBA00023014"/>
    </source>
</evidence>
<dbReference type="Pfam" id="PF12801">
    <property type="entry name" value="Fer4_5"/>
    <property type="match status" value="1"/>
</dbReference>
<dbReference type="PANTHER" id="PTHR30176:SF3">
    <property type="entry name" value="FERREDOXIN-TYPE PROTEIN NAPH"/>
    <property type="match status" value="1"/>
</dbReference>
<keyword evidence="2" id="KW-0004">4Fe-4S</keyword>
<evidence type="ECO:0000256" key="1">
    <source>
        <dbReference type="ARBA" id="ARBA00022448"/>
    </source>
</evidence>
<dbReference type="NCBIfam" id="TIGR02745">
    <property type="entry name" value="ccoG_rdxA_fixG"/>
    <property type="match status" value="1"/>
</dbReference>
<feature type="transmembrane region" description="Helical" evidence="7">
    <location>
        <begin position="158"/>
        <end position="175"/>
    </location>
</feature>
<proteinExistence type="predicted"/>
<dbReference type="Gene3D" id="3.30.70.20">
    <property type="match status" value="1"/>
</dbReference>
<gene>
    <name evidence="9" type="primary">ccoG</name>
    <name evidence="9" type="ORF">G3A44_20615</name>
</gene>
<keyword evidence="3" id="KW-0479">Metal-binding</keyword>
<keyword evidence="6" id="KW-0411">Iron-sulfur</keyword>
<dbReference type="PROSITE" id="PS51379">
    <property type="entry name" value="4FE4S_FER_2"/>
    <property type="match status" value="1"/>
</dbReference>
<evidence type="ECO:0000259" key="8">
    <source>
        <dbReference type="PROSITE" id="PS51379"/>
    </source>
</evidence>
<keyword evidence="7" id="KW-0812">Transmembrane</keyword>
<name>A0A7C9TM27_9BURK</name>